<evidence type="ECO:0000256" key="1">
    <source>
        <dbReference type="ARBA" id="ARBA00004651"/>
    </source>
</evidence>
<dbReference type="PROSITE" id="PS50850">
    <property type="entry name" value="MFS"/>
    <property type="match status" value="1"/>
</dbReference>
<evidence type="ECO:0000256" key="6">
    <source>
        <dbReference type="SAM" id="Phobius"/>
    </source>
</evidence>
<keyword evidence="3 6" id="KW-0812">Transmembrane</keyword>
<keyword evidence="8" id="KW-0614">Plasmid</keyword>
<evidence type="ECO:0000313" key="8">
    <source>
        <dbReference type="EMBL" id="ACL63194.1"/>
    </source>
</evidence>
<feature type="transmembrane region" description="Helical" evidence="6">
    <location>
        <begin position="162"/>
        <end position="181"/>
    </location>
</feature>
<dbReference type="CDD" id="cd17319">
    <property type="entry name" value="MFS_ExuT_GudP_like"/>
    <property type="match status" value="1"/>
</dbReference>
<evidence type="ECO:0000256" key="5">
    <source>
        <dbReference type="ARBA" id="ARBA00023136"/>
    </source>
</evidence>
<sequence>MRIRWAVLAITAGVLILNYADRSALGVAGASIIHEFNLTKTEFGLISSIFFVGYAPFCFVGGWLADKYGPRAVMGAAVGWWSIFTGLTAAGAGYVSFLIIRLLFGLGEGPQGSVTIKTMRNWFPQKQMGLAVGISQGSTPLGGLIGTPLVAGLIAYNGDWRLPFIVLGVIGILMTIGWFVIVRDTPGQHPWAGQAEVDEMKADAAVVAQSPASPGGAPHSVGYYIRQPHVLATSIAFFGYAWVLYTFLSWFPVYLVEARGVNIKEVAIVGALPWALGVLGYMLGGVLTDWIAARTGRPAAARRGVILVGLVGTAALLAGVGYVETITAAVLLMSGVIFLLYLTGAQYFLMISDTIPGEKLGGVVGFVHLIANTSGILAPLIVGVIVDQTKSWVLTFGLSAAICIVGVVAVGVWGRARSLTEA</sequence>
<dbReference type="PIRSF" id="PIRSF002808">
    <property type="entry name" value="Hexose_phosphate_transp"/>
    <property type="match status" value="1"/>
</dbReference>
<dbReference type="Pfam" id="PF07690">
    <property type="entry name" value="MFS_1"/>
    <property type="match status" value="1"/>
</dbReference>
<feature type="transmembrane region" description="Helical" evidence="6">
    <location>
        <begin position="329"/>
        <end position="351"/>
    </location>
</feature>
<evidence type="ECO:0000256" key="4">
    <source>
        <dbReference type="ARBA" id="ARBA00022989"/>
    </source>
</evidence>
<keyword evidence="2" id="KW-1003">Cell membrane</keyword>
<feature type="transmembrane region" description="Helical" evidence="6">
    <location>
        <begin position="304"/>
        <end position="323"/>
    </location>
</feature>
<dbReference type="InterPro" id="IPR020846">
    <property type="entry name" value="MFS_dom"/>
</dbReference>
<keyword evidence="9" id="KW-1185">Reference proteome</keyword>
<protein>
    <submittedName>
        <fullName evidence="8">Major facilitator superfamily MFS_1</fullName>
    </submittedName>
</protein>
<keyword evidence="4 6" id="KW-1133">Transmembrane helix</keyword>
<evidence type="ECO:0000259" key="7">
    <source>
        <dbReference type="PROSITE" id="PS50850"/>
    </source>
</evidence>
<reference evidence="9" key="1">
    <citation type="submission" date="2009-01" db="EMBL/GenBank/DDBJ databases">
        <title>Complete sequence of plasmid 2 of Methylobacterium nodulans ORS 2060.</title>
        <authorList>
            <consortium name="US DOE Joint Genome Institute"/>
            <person name="Lucas S."/>
            <person name="Copeland A."/>
            <person name="Lapidus A."/>
            <person name="Glavina del Rio T."/>
            <person name="Dalin E."/>
            <person name="Tice H."/>
            <person name="Bruce D."/>
            <person name="Goodwin L."/>
            <person name="Pitluck S."/>
            <person name="Sims D."/>
            <person name="Brettin T."/>
            <person name="Detter J.C."/>
            <person name="Han C."/>
            <person name="Larimer F."/>
            <person name="Land M."/>
            <person name="Hauser L."/>
            <person name="Kyrpides N."/>
            <person name="Ivanova N."/>
            <person name="Marx C.J."/>
            <person name="Richardson P."/>
        </authorList>
    </citation>
    <scope>NUCLEOTIDE SEQUENCE [LARGE SCALE GENOMIC DNA]</scope>
    <source>
        <strain evidence="9">LMG 21967 / CNCM I-2342 / ORS 2060</strain>
        <plasmid evidence="9">Plasmid pMNOD02</plasmid>
    </source>
</reference>
<dbReference type="InterPro" id="IPR011701">
    <property type="entry name" value="MFS"/>
</dbReference>
<feature type="domain" description="Major facilitator superfamily (MFS) profile" evidence="7">
    <location>
        <begin position="7"/>
        <end position="418"/>
    </location>
</feature>
<dbReference type="OrthoDB" id="272777at2"/>
<dbReference type="PANTHER" id="PTHR11662">
    <property type="entry name" value="SOLUTE CARRIER FAMILY 17"/>
    <property type="match status" value="1"/>
</dbReference>
<evidence type="ECO:0000256" key="2">
    <source>
        <dbReference type="ARBA" id="ARBA00022475"/>
    </source>
</evidence>
<dbReference type="HOGENOM" id="CLU_001265_5_1_5"/>
<feature type="transmembrane region" description="Helical" evidence="6">
    <location>
        <begin position="230"/>
        <end position="251"/>
    </location>
</feature>
<feature type="transmembrane region" description="Helical" evidence="6">
    <location>
        <begin position="77"/>
        <end position="104"/>
    </location>
</feature>
<evidence type="ECO:0000313" key="9">
    <source>
        <dbReference type="Proteomes" id="UP000008207"/>
    </source>
</evidence>
<dbReference type="EMBL" id="CP001351">
    <property type="protein sequence ID" value="ACL63194.1"/>
    <property type="molecule type" value="Genomic_DNA"/>
</dbReference>
<accession>B8IXF3</accession>
<proteinExistence type="predicted"/>
<organism evidence="8 9">
    <name type="scientific">Methylobacterium nodulans (strain LMG 21967 / CNCM I-2342 / ORS 2060)</name>
    <dbReference type="NCBI Taxonomy" id="460265"/>
    <lineage>
        <taxon>Bacteria</taxon>
        <taxon>Pseudomonadati</taxon>
        <taxon>Pseudomonadota</taxon>
        <taxon>Alphaproteobacteria</taxon>
        <taxon>Hyphomicrobiales</taxon>
        <taxon>Methylobacteriaceae</taxon>
        <taxon>Methylobacterium</taxon>
    </lineage>
</organism>
<feature type="transmembrane region" description="Helical" evidence="6">
    <location>
        <begin position="392"/>
        <end position="413"/>
    </location>
</feature>
<gene>
    <name evidence="8" type="ordered locus">Mnod_8222</name>
</gene>
<comment type="subcellular location">
    <subcellularLocation>
        <location evidence="1">Cell membrane</location>
        <topology evidence="1">Multi-pass membrane protein</topology>
    </subcellularLocation>
</comment>
<dbReference type="SUPFAM" id="SSF103473">
    <property type="entry name" value="MFS general substrate transporter"/>
    <property type="match status" value="1"/>
</dbReference>
<dbReference type="GO" id="GO:0022857">
    <property type="term" value="F:transmembrane transporter activity"/>
    <property type="evidence" value="ECO:0007669"/>
    <property type="project" value="InterPro"/>
</dbReference>
<feature type="transmembrane region" description="Helical" evidence="6">
    <location>
        <begin position="363"/>
        <end position="386"/>
    </location>
</feature>
<dbReference type="InterPro" id="IPR050382">
    <property type="entry name" value="MFS_Na/Anion_cotransporter"/>
</dbReference>
<dbReference type="InterPro" id="IPR000849">
    <property type="entry name" value="Sugar_P_transporter"/>
</dbReference>
<feature type="transmembrane region" description="Helical" evidence="6">
    <location>
        <begin position="271"/>
        <end position="292"/>
    </location>
</feature>
<dbReference type="KEGG" id="mno:Mnod_8222"/>
<dbReference type="PANTHER" id="PTHR11662:SF399">
    <property type="entry name" value="FI19708P1-RELATED"/>
    <property type="match status" value="1"/>
</dbReference>
<evidence type="ECO:0000256" key="3">
    <source>
        <dbReference type="ARBA" id="ARBA00022692"/>
    </source>
</evidence>
<dbReference type="AlphaFoldDB" id="B8IXF3"/>
<feature type="transmembrane region" description="Helical" evidence="6">
    <location>
        <begin position="45"/>
        <end position="65"/>
    </location>
</feature>
<keyword evidence="5 6" id="KW-0472">Membrane</keyword>
<name>B8IXF3_METNO</name>
<dbReference type="InterPro" id="IPR036259">
    <property type="entry name" value="MFS_trans_sf"/>
</dbReference>
<dbReference type="Proteomes" id="UP000008207">
    <property type="component" value="Plasmid pMNOD02"/>
</dbReference>
<dbReference type="Gene3D" id="1.20.1250.20">
    <property type="entry name" value="MFS general substrate transporter like domains"/>
    <property type="match status" value="2"/>
</dbReference>
<dbReference type="GO" id="GO:0005886">
    <property type="term" value="C:plasma membrane"/>
    <property type="evidence" value="ECO:0007669"/>
    <property type="project" value="UniProtKB-SubCell"/>
</dbReference>
<geneLocation type="plasmid" evidence="8 9">
    <name>pMNOD02</name>
</geneLocation>